<feature type="transmembrane region" description="Helical" evidence="7">
    <location>
        <begin position="253"/>
        <end position="273"/>
    </location>
</feature>
<accession>A0ABW1PCM4</accession>
<evidence type="ECO:0000256" key="3">
    <source>
        <dbReference type="ARBA" id="ARBA00022475"/>
    </source>
</evidence>
<name>A0ABW1PCM4_9PSEU</name>
<dbReference type="RefSeq" id="WP_380638889.1">
    <property type="nucleotide sequence ID" value="NZ_JBHSQO010000030.1"/>
</dbReference>
<feature type="transmembrane region" description="Helical" evidence="7">
    <location>
        <begin position="417"/>
        <end position="443"/>
    </location>
</feature>
<evidence type="ECO:0000256" key="5">
    <source>
        <dbReference type="ARBA" id="ARBA00022989"/>
    </source>
</evidence>
<reference evidence="10" key="1">
    <citation type="journal article" date="2019" name="Int. J. Syst. Evol. Microbiol.">
        <title>The Global Catalogue of Microorganisms (GCM) 10K type strain sequencing project: providing services to taxonomists for standard genome sequencing and annotation.</title>
        <authorList>
            <consortium name="The Broad Institute Genomics Platform"/>
            <consortium name="The Broad Institute Genome Sequencing Center for Infectious Disease"/>
            <person name="Wu L."/>
            <person name="Ma J."/>
        </authorList>
    </citation>
    <scope>NUCLEOTIDE SEQUENCE [LARGE SCALE GENOMIC DNA]</scope>
    <source>
        <strain evidence="10">CGMCC 4.7246</strain>
    </source>
</reference>
<feature type="domain" description="EccD-like transmembrane" evidence="8">
    <location>
        <begin position="131"/>
        <end position="443"/>
    </location>
</feature>
<evidence type="ECO:0000259" key="8">
    <source>
        <dbReference type="Pfam" id="PF19053"/>
    </source>
</evidence>
<feature type="transmembrane region" description="Helical" evidence="7">
    <location>
        <begin position="226"/>
        <end position="247"/>
    </location>
</feature>
<dbReference type="Proteomes" id="UP001596220">
    <property type="component" value="Unassembled WGS sequence"/>
</dbReference>
<feature type="transmembrane region" description="Helical" evidence="7">
    <location>
        <begin position="334"/>
        <end position="351"/>
    </location>
</feature>
<evidence type="ECO:0000313" key="10">
    <source>
        <dbReference type="Proteomes" id="UP001596220"/>
    </source>
</evidence>
<dbReference type="EMBL" id="JBHSQO010000030">
    <property type="protein sequence ID" value="MFC6092562.1"/>
    <property type="molecule type" value="Genomic_DNA"/>
</dbReference>
<evidence type="ECO:0000256" key="6">
    <source>
        <dbReference type="ARBA" id="ARBA00023136"/>
    </source>
</evidence>
<dbReference type="Pfam" id="PF08817">
    <property type="entry name" value="YukD"/>
    <property type="match status" value="1"/>
</dbReference>
<comment type="subcellular location">
    <subcellularLocation>
        <location evidence="1">Cell membrane</location>
        <topology evidence="1">Multi-pass membrane protein</topology>
    </subcellularLocation>
</comment>
<keyword evidence="6 7" id="KW-0472">Membrane</keyword>
<evidence type="ECO:0000256" key="1">
    <source>
        <dbReference type="ARBA" id="ARBA00004651"/>
    </source>
</evidence>
<sequence length="445" mass="44611">MGRLLLRAVRVEVRVGGEVDREVCRVSVITPGGLVDLVLPVSVPVADVLPAISRHTASEHRGLLICDREGEPLDTARSAAELGLRHGDVLVLRTPSSLVPEPGFDDPVEAVAAATALRPDHWRIEHTRTAWAVLAFVALTALAALRLPAVVSGAGAVLLLLAGLLAARAPRGAAASAALRGGAVPHAAACAAALVPGAPSQVLAASVAAGVTAVLAALSASSSRSVFVAAGTCAAVTAGAAAAWAAGVPPATVGAVLAVTGVLVQPLLPGLALRAARITVPPIPEDIADLRAADDDPHADVTAEFAHDAQRFLTAGLVVADIVVLAAIPVPVLAGPPGAVLCAVLAALVLVRARRFRLLPQRLAGAVTGTLLLSAALVGAALHAPPALRWPAALVVAAAATALALGGDRPSPATRRWVALGELGLVVVLLPVLAWVCGLYGWIAA</sequence>
<protein>
    <submittedName>
        <fullName evidence="9">Type VII secretion integral membrane protein EccD</fullName>
    </submittedName>
</protein>
<keyword evidence="5 7" id="KW-1133">Transmembrane helix</keyword>
<dbReference type="InterPro" id="IPR024962">
    <property type="entry name" value="YukD-like"/>
</dbReference>
<dbReference type="Pfam" id="PF19053">
    <property type="entry name" value="EccD"/>
    <property type="match status" value="1"/>
</dbReference>
<proteinExistence type="inferred from homology"/>
<dbReference type="InterPro" id="IPR006707">
    <property type="entry name" value="T7SS_EccD"/>
</dbReference>
<keyword evidence="3" id="KW-1003">Cell membrane</keyword>
<keyword evidence="10" id="KW-1185">Reference proteome</keyword>
<feature type="transmembrane region" description="Helical" evidence="7">
    <location>
        <begin position="201"/>
        <end position="219"/>
    </location>
</feature>
<comment type="similarity">
    <text evidence="2">Belongs to the EccD/Snm4 family.</text>
</comment>
<feature type="transmembrane region" description="Helical" evidence="7">
    <location>
        <begin position="388"/>
        <end position="405"/>
    </location>
</feature>
<organism evidence="9 10">
    <name type="scientific">Saccharothrix lopnurensis</name>
    <dbReference type="NCBI Taxonomy" id="1670621"/>
    <lineage>
        <taxon>Bacteria</taxon>
        <taxon>Bacillati</taxon>
        <taxon>Actinomycetota</taxon>
        <taxon>Actinomycetes</taxon>
        <taxon>Pseudonocardiales</taxon>
        <taxon>Pseudonocardiaceae</taxon>
        <taxon>Saccharothrix</taxon>
    </lineage>
</organism>
<evidence type="ECO:0000313" key="9">
    <source>
        <dbReference type="EMBL" id="MFC6092562.1"/>
    </source>
</evidence>
<dbReference type="NCBIfam" id="TIGR03920">
    <property type="entry name" value="T7SS_EccD"/>
    <property type="match status" value="1"/>
</dbReference>
<dbReference type="InterPro" id="IPR044049">
    <property type="entry name" value="EccD_transm"/>
</dbReference>
<dbReference type="Gene3D" id="3.10.20.90">
    <property type="entry name" value="Phosphatidylinositol 3-kinase Catalytic Subunit, Chain A, domain 1"/>
    <property type="match status" value="1"/>
</dbReference>
<gene>
    <name evidence="9" type="primary">eccD</name>
    <name evidence="9" type="ORF">ACFP3R_25085</name>
</gene>
<feature type="transmembrane region" description="Helical" evidence="7">
    <location>
        <begin position="312"/>
        <end position="328"/>
    </location>
</feature>
<feature type="transmembrane region" description="Helical" evidence="7">
    <location>
        <begin position="363"/>
        <end position="382"/>
    </location>
</feature>
<evidence type="ECO:0000256" key="2">
    <source>
        <dbReference type="ARBA" id="ARBA00006162"/>
    </source>
</evidence>
<evidence type="ECO:0000256" key="7">
    <source>
        <dbReference type="SAM" id="Phobius"/>
    </source>
</evidence>
<keyword evidence="4 7" id="KW-0812">Transmembrane</keyword>
<evidence type="ECO:0000256" key="4">
    <source>
        <dbReference type="ARBA" id="ARBA00022692"/>
    </source>
</evidence>
<comment type="caution">
    <text evidence="9">The sequence shown here is derived from an EMBL/GenBank/DDBJ whole genome shotgun (WGS) entry which is preliminary data.</text>
</comment>
<feature type="transmembrane region" description="Helical" evidence="7">
    <location>
        <begin position="128"/>
        <end position="145"/>
    </location>
</feature>